<dbReference type="AlphaFoldDB" id="A0AAN9XRB7"/>
<dbReference type="InterPro" id="IPR000719">
    <property type="entry name" value="Prot_kinase_dom"/>
</dbReference>
<dbReference type="InterPro" id="IPR011009">
    <property type="entry name" value="Kinase-like_dom_sf"/>
</dbReference>
<dbReference type="PANTHER" id="PTHR27002:SF1069">
    <property type="entry name" value="NON-SPECIFIC SERINE_THREONINE PROTEIN KINASE"/>
    <property type="match status" value="1"/>
</dbReference>
<feature type="region of interest" description="Disordered" evidence="12">
    <location>
        <begin position="1"/>
        <end position="24"/>
    </location>
</feature>
<dbReference type="GO" id="GO:0004674">
    <property type="term" value="F:protein serine/threonine kinase activity"/>
    <property type="evidence" value="ECO:0007669"/>
    <property type="project" value="UniProtKB-KW"/>
</dbReference>
<dbReference type="EMBL" id="JAYMYS010000002">
    <property type="protein sequence ID" value="KAK7405160.1"/>
    <property type="molecule type" value="Genomic_DNA"/>
</dbReference>
<evidence type="ECO:0000256" key="3">
    <source>
        <dbReference type="ARBA" id="ARBA00022679"/>
    </source>
</evidence>
<accession>A0AAN9XRB7</accession>
<evidence type="ECO:0000313" key="15">
    <source>
        <dbReference type="Proteomes" id="UP001386955"/>
    </source>
</evidence>
<keyword evidence="2" id="KW-0723">Serine/threonine-protein kinase</keyword>
<feature type="domain" description="Protein kinase" evidence="13">
    <location>
        <begin position="1"/>
        <end position="269"/>
    </location>
</feature>
<evidence type="ECO:0000256" key="4">
    <source>
        <dbReference type="ARBA" id="ARBA00022729"/>
    </source>
</evidence>
<evidence type="ECO:0000256" key="6">
    <source>
        <dbReference type="ARBA" id="ARBA00022777"/>
    </source>
</evidence>
<dbReference type="FunFam" id="1.10.510.10:FF:000060">
    <property type="entry name" value="G-type lectin S-receptor-like serine/threonine-protein kinase"/>
    <property type="match status" value="1"/>
</dbReference>
<evidence type="ECO:0000256" key="8">
    <source>
        <dbReference type="ARBA" id="ARBA00023157"/>
    </source>
</evidence>
<dbReference type="Pfam" id="PF00069">
    <property type="entry name" value="Pkinase"/>
    <property type="match status" value="1"/>
</dbReference>
<name>A0AAN9XRB7_PSOTE</name>
<keyword evidence="7" id="KW-0067">ATP-binding</keyword>
<dbReference type="Proteomes" id="UP001386955">
    <property type="component" value="Unassembled WGS sequence"/>
</dbReference>
<comment type="catalytic activity">
    <reaction evidence="10">
        <text>L-threonyl-[protein] + ATP = O-phospho-L-threonyl-[protein] + ADP + H(+)</text>
        <dbReference type="Rhea" id="RHEA:46608"/>
        <dbReference type="Rhea" id="RHEA-COMP:11060"/>
        <dbReference type="Rhea" id="RHEA-COMP:11605"/>
        <dbReference type="ChEBI" id="CHEBI:15378"/>
        <dbReference type="ChEBI" id="CHEBI:30013"/>
        <dbReference type="ChEBI" id="CHEBI:30616"/>
        <dbReference type="ChEBI" id="CHEBI:61977"/>
        <dbReference type="ChEBI" id="CHEBI:456216"/>
        <dbReference type="EC" id="2.7.11.1"/>
    </reaction>
</comment>
<evidence type="ECO:0000256" key="10">
    <source>
        <dbReference type="ARBA" id="ARBA00047899"/>
    </source>
</evidence>
<reference evidence="14 15" key="1">
    <citation type="submission" date="2024-01" db="EMBL/GenBank/DDBJ databases">
        <title>The genomes of 5 underutilized Papilionoideae crops provide insights into root nodulation and disease resistanc.</title>
        <authorList>
            <person name="Jiang F."/>
        </authorList>
    </citation>
    <scope>NUCLEOTIDE SEQUENCE [LARGE SCALE GENOMIC DNA]</scope>
    <source>
        <strain evidence="14">DUOXIRENSHENG_FW03</strain>
        <tissue evidence="14">Leaves</tissue>
    </source>
</reference>
<dbReference type="InterPro" id="IPR008271">
    <property type="entry name" value="Ser/Thr_kinase_AS"/>
</dbReference>
<dbReference type="SMART" id="SM00220">
    <property type="entry name" value="S_TKc"/>
    <property type="match status" value="1"/>
</dbReference>
<evidence type="ECO:0000256" key="7">
    <source>
        <dbReference type="ARBA" id="ARBA00022840"/>
    </source>
</evidence>
<evidence type="ECO:0000256" key="1">
    <source>
        <dbReference type="ARBA" id="ARBA00012513"/>
    </source>
</evidence>
<evidence type="ECO:0000256" key="11">
    <source>
        <dbReference type="ARBA" id="ARBA00048679"/>
    </source>
</evidence>
<dbReference type="GO" id="GO:0005886">
    <property type="term" value="C:plasma membrane"/>
    <property type="evidence" value="ECO:0007669"/>
    <property type="project" value="TreeGrafter"/>
</dbReference>
<evidence type="ECO:0000256" key="5">
    <source>
        <dbReference type="ARBA" id="ARBA00022741"/>
    </source>
</evidence>
<dbReference type="PANTHER" id="PTHR27002">
    <property type="entry name" value="RECEPTOR-LIKE SERINE/THREONINE-PROTEIN KINASE SD1-8"/>
    <property type="match status" value="1"/>
</dbReference>
<keyword evidence="5" id="KW-0547">Nucleotide-binding</keyword>
<protein>
    <recommendedName>
        <fullName evidence="1">non-specific serine/threonine protein kinase</fullName>
        <ecNumber evidence="1">2.7.11.1</ecNumber>
    </recommendedName>
</protein>
<dbReference type="PROSITE" id="PS50011">
    <property type="entry name" value="PROTEIN_KINASE_DOM"/>
    <property type="match status" value="1"/>
</dbReference>
<keyword evidence="15" id="KW-1185">Reference proteome</keyword>
<organism evidence="14 15">
    <name type="scientific">Psophocarpus tetragonolobus</name>
    <name type="common">Winged bean</name>
    <name type="synonym">Dolichos tetragonolobus</name>
    <dbReference type="NCBI Taxonomy" id="3891"/>
    <lineage>
        <taxon>Eukaryota</taxon>
        <taxon>Viridiplantae</taxon>
        <taxon>Streptophyta</taxon>
        <taxon>Embryophyta</taxon>
        <taxon>Tracheophyta</taxon>
        <taxon>Spermatophyta</taxon>
        <taxon>Magnoliopsida</taxon>
        <taxon>eudicotyledons</taxon>
        <taxon>Gunneridae</taxon>
        <taxon>Pentapetalae</taxon>
        <taxon>rosids</taxon>
        <taxon>fabids</taxon>
        <taxon>Fabales</taxon>
        <taxon>Fabaceae</taxon>
        <taxon>Papilionoideae</taxon>
        <taxon>50 kb inversion clade</taxon>
        <taxon>NPAAA clade</taxon>
        <taxon>indigoferoid/millettioid clade</taxon>
        <taxon>Phaseoleae</taxon>
        <taxon>Psophocarpus</taxon>
    </lineage>
</organism>
<keyword evidence="3" id="KW-0808">Transferase</keyword>
<keyword evidence="8" id="KW-1015">Disulfide bond</keyword>
<dbReference type="GO" id="GO:0005524">
    <property type="term" value="F:ATP binding"/>
    <property type="evidence" value="ECO:0007669"/>
    <property type="project" value="UniProtKB-KW"/>
</dbReference>
<evidence type="ECO:0000256" key="2">
    <source>
        <dbReference type="ARBA" id="ARBA00022527"/>
    </source>
</evidence>
<dbReference type="PROSITE" id="PS00108">
    <property type="entry name" value="PROTEIN_KINASE_ST"/>
    <property type="match status" value="1"/>
</dbReference>
<gene>
    <name evidence="14" type="ORF">VNO78_06359</name>
</gene>
<comment type="catalytic activity">
    <reaction evidence="11">
        <text>L-seryl-[protein] + ATP = O-phospho-L-seryl-[protein] + ADP + H(+)</text>
        <dbReference type="Rhea" id="RHEA:17989"/>
        <dbReference type="Rhea" id="RHEA-COMP:9863"/>
        <dbReference type="Rhea" id="RHEA-COMP:11604"/>
        <dbReference type="ChEBI" id="CHEBI:15378"/>
        <dbReference type="ChEBI" id="CHEBI:29999"/>
        <dbReference type="ChEBI" id="CHEBI:30616"/>
        <dbReference type="ChEBI" id="CHEBI:83421"/>
        <dbReference type="ChEBI" id="CHEBI:456216"/>
        <dbReference type="EC" id="2.7.11.1"/>
    </reaction>
</comment>
<evidence type="ECO:0000256" key="9">
    <source>
        <dbReference type="ARBA" id="ARBA00023180"/>
    </source>
</evidence>
<dbReference type="EC" id="2.7.11.1" evidence="1"/>
<evidence type="ECO:0000313" key="14">
    <source>
        <dbReference type="EMBL" id="KAK7405160.1"/>
    </source>
</evidence>
<keyword evidence="6" id="KW-0418">Kinase</keyword>
<evidence type="ECO:0000256" key="12">
    <source>
        <dbReference type="SAM" id="MobiDB-lite"/>
    </source>
</evidence>
<sequence length="304" mass="34623">MSSCQGEEDFDESVEAERRPPGLGRIVSRVRKGQQADQRRATFWAGRLRHTVMGRVGQERRLQWALCGSRLGPGKLRQTAGNGLHDKELWWVGKFERQESDETKRKMLDWCKRFNIINGIARGLLYLHQDSRLRIIHRDLKTSNILLDVDLNPKISDFGLARSFLGDQVEANTNRLAGTYGYMSPEYASCGHFSVKSDVFSYGVIVLEIVGGKKNREFANPEHYSNLVGHAWKLWTEDRAVELVDEFLAEQCSLSEVTRCIQLRMDPVINLPLSSNSNDVIMVYIYAIANHLPHHVQVVGEAKN</sequence>
<evidence type="ECO:0000259" key="13">
    <source>
        <dbReference type="PROSITE" id="PS50011"/>
    </source>
</evidence>
<keyword evidence="9" id="KW-0325">Glycoprotein</keyword>
<feature type="compositionally biased region" description="Acidic residues" evidence="12">
    <location>
        <begin position="1"/>
        <end position="14"/>
    </location>
</feature>
<dbReference type="Gene3D" id="1.10.510.10">
    <property type="entry name" value="Transferase(Phosphotransferase) domain 1"/>
    <property type="match status" value="1"/>
</dbReference>
<proteinExistence type="predicted"/>
<keyword evidence="4" id="KW-0732">Signal</keyword>
<dbReference type="SUPFAM" id="SSF56112">
    <property type="entry name" value="Protein kinase-like (PK-like)"/>
    <property type="match status" value="1"/>
</dbReference>
<comment type="caution">
    <text evidence="14">The sequence shown here is derived from an EMBL/GenBank/DDBJ whole genome shotgun (WGS) entry which is preliminary data.</text>
</comment>